<evidence type="ECO:0000313" key="1">
    <source>
        <dbReference type="EMBL" id="MFC3834216.1"/>
    </source>
</evidence>
<protein>
    <submittedName>
        <fullName evidence="1">Uncharacterized protein</fullName>
    </submittedName>
</protein>
<proteinExistence type="predicted"/>
<accession>A0ABV7Z9X6</accession>
<name>A0ABV7Z9X6_9DEIO</name>
<keyword evidence="2" id="KW-1185">Reference proteome</keyword>
<reference evidence="2" key="1">
    <citation type="journal article" date="2019" name="Int. J. Syst. Evol. Microbiol.">
        <title>The Global Catalogue of Microorganisms (GCM) 10K type strain sequencing project: providing services to taxonomists for standard genome sequencing and annotation.</title>
        <authorList>
            <consortium name="The Broad Institute Genomics Platform"/>
            <consortium name="The Broad Institute Genome Sequencing Center for Infectious Disease"/>
            <person name="Wu L."/>
            <person name="Ma J."/>
        </authorList>
    </citation>
    <scope>NUCLEOTIDE SEQUENCE [LARGE SCALE GENOMIC DNA]</scope>
    <source>
        <strain evidence="2">CCTCC AB 2017081</strain>
    </source>
</reference>
<evidence type="ECO:0000313" key="2">
    <source>
        <dbReference type="Proteomes" id="UP001595803"/>
    </source>
</evidence>
<comment type="caution">
    <text evidence="1">The sequence shown here is derived from an EMBL/GenBank/DDBJ whole genome shotgun (WGS) entry which is preliminary data.</text>
</comment>
<organism evidence="1 2">
    <name type="scientific">Deinococcus rufus</name>
    <dbReference type="NCBI Taxonomy" id="2136097"/>
    <lineage>
        <taxon>Bacteria</taxon>
        <taxon>Thermotogati</taxon>
        <taxon>Deinococcota</taxon>
        <taxon>Deinococci</taxon>
        <taxon>Deinococcales</taxon>
        <taxon>Deinococcaceae</taxon>
        <taxon>Deinococcus</taxon>
    </lineage>
</organism>
<dbReference type="RefSeq" id="WP_380102672.1">
    <property type="nucleotide sequence ID" value="NZ_JBHRZG010000022.1"/>
</dbReference>
<gene>
    <name evidence="1" type="ORF">ACFOSB_15295</name>
</gene>
<dbReference type="EMBL" id="JBHRZG010000022">
    <property type="protein sequence ID" value="MFC3834216.1"/>
    <property type="molecule type" value="Genomic_DNA"/>
</dbReference>
<dbReference type="Proteomes" id="UP001595803">
    <property type="component" value="Unassembled WGS sequence"/>
</dbReference>
<sequence>MPTPHTVTVWHPLHRVADPADATDLTIHLVGAPHHSQLWCVVSTPSNALLFNVLAARLSAHLTLGADHLQGSPTGRHALVVRPPQITHRPGGR</sequence>